<feature type="domain" description="DUF7275" evidence="1">
    <location>
        <begin position="95"/>
        <end position="317"/>
    </location>
</feature>
<dbReference type="EMBL" id="KY684105">
    <property type="protein sequence ID" value="ARF10819.1"/>
    <property type="molecule type" value="Genomic_DNA"/>
</dbReference>
<protein>
    <recommendedName>
        <fullName evidence="1">DUF7275 domain-containing protein</fullName>
    </recommendedName>
</protein>
<evidence type="ECO:0000313" key="2">
    <source>
        <dbReference type="EMBL" id="ARF10819.1"/>
    </source>
</evidence>
<evidence type="ECO:0000259" key="1">
    <source>
        <dbReference type="Pfam" id="PF23940"/>
    </source>
</evidence>
<proteinExistence type="predicted"/>
<reference evidence="2" key="1">
    <citation type="journal article" date="2017" name="Science">
        <title>Giant viruses with an expanded complement of translation system components.</title>
        <authorList>
            <person name="Schulz F."/>
            <person name="Yutin N."/>
            <person name="Ivanova N.N."/>
            <person name="Ortega D.R."/>
            <person name="Lee T.K."/>
            <person name="Vierheilig J."/>
            <person name="Daims H."/>
            <person name="Horn M."/>
            <person name="Wagner M."/>
            <person name="Jensen G.J."/>
            <person name="Kyrpides N.C."/>
            <person name="Koonin E.V."/>
            <person name="Woyke T."/>
        </authorList>
    </citation>
    <scope>NUCLEOTIDE SEQUENCE</scope>
    <source>
        <strain evidence="2">HKV1</strain>
    </source>
</reference>
<sequence>MSKLPVLIGSFAEKPEGIISGSNVNEFKDIDIITDVCIKNKIQDKYKHLLIDQTIVEPGTSFKLIFDYCNDNINEQKVITILDSIKIIVCPRYLLYAIKKSHIHRIIPYFKNTFKNIEIWHKNVKQYLNLRSKINYKEFDRIIYESQKNKIEKIMYDVFNLEFITINNSIGDTNVSMDDNKENFFNDNVERFYDHDKLHVLVAKKNRSTTEPIYLKYSIPNSVNLDKELFMQDTLQNHINMFREEIIVLLLERKLLPTIMNHFVKLNKYYNGYEKKQFKKDILEIVANYATNLCGNGWLRNYVIDHLDFLMNYNLSMLEEIIQVILRELNIVLPMNTIPMDTIKFIKCDKKTFDVFELVSKHNVRFATDEMVEENKIYFENKNTNYYLPITNISNQQIKKLVSSLINDFNNNSKYTFCFAIKQYYYVYNTEIGCGLCYKKKTDTWIQFVIDYGFNNKVSVDTSCQYIKFNNTKCYKLITKIDDYRKNYIKYKDSLKCKHGTFYYSRGQYCGEIQDYISEHDSDEYCYNYNDDYVSVEKTRRLLLRYGNLPKFLHILTEHVARLYLDS</sequence>
<dbReference type="Pfam" id="PF23940">
    <property type="entry name" value="DUF7275"/>
    <property type="match status" value="1"/>
</dbReference>
<organism evidence="2">
    <name type="scientific">Hokovirus HKV1</name>
    <dbReference type="NCBI Taxonomy" id="1977638"/>
    <lineage>
        <taxon>Viruses</taxon>
        <taxon>Varidnaviria</taxon>
        <taxon>Bamfordvirae</taxon>
        <taxon>Nucleocytoviricota</taxon>
        <taxon>Megaviricetes</taxon>
        <taxon>Imitervirales</taxon>
        <taxon>Mimiviridae</taxon>
        <taxon>Klosneuvirinae</taxon>
        <taxon>Hokovirus</taxon>
    </lineage>
</organism>
<dbReference type="InterPro" id="IPR055699">
    <property type="entry name" value="DUF7275"/>
</dbReference>
<name>A0A1V0SGH1_9VIRU</name>
<gene>
    <name evidence="2" type="ORF">Hokovirus_3_92</name>
</gene>
<accession>A0A1V0SGH1</accession>